<sequence>MNSDQAQSTAVRYREQAHELGSSPADGSLVLSFQRRTGKRYGRTSAVSFSKSVKELSLKFGGQHPSGIKNRPVDSDRARIPAVRCFLFKAVRENDTAGLPGLGSRNP</sequence>
<accession>A0A843WT84</accession>
<evidence type="ECO:0000256" key="1">
    <source>
        <dbReference type="SAM" id="MobiDB-lite"/>
    </source>
</evidence>
<feature type="region of interest" description="Disordered" evidence="1">
    <location>
        <begin position="1"/>
        <end position="26"/>
    </location>
</feature>
<feature type="compositionally biased region" description="Polar residues" evidence="1">
    <location>
        <begin position="1"/>
        <end position="10"/>
    </location>
</feature>
<keyword evidence="3" id="KW-1185">Reference proteome</keyword>
<evidence type="ECO:0000313" key="3">
    <source>
        <dbReference type="Proteomes" id="UP000652761"/>
    </source>
</evidence>
<organism evidence="2 3">
    <name type="scientific">Colocasia esculenta</name>
    <name type="common">Wild taro</name>
    <name type="synonym">Arum esculentum</name>
    <dbReference type="NCBI Taxonomy" id="4460"/>
    <lineage>
        <taxon>Eukaryota</taxon>
        <taxon>Viridiplantae</taxon>
        <taxon>Streptophyta</taxon>
        <taxon>Embryophyta</taxon>
        <taxon>Tracheophyta</taxon>
        <taxon>Spermatophyta</taxon>
        <taxon>Magnoliopsida</taxon>
        <taxon>Liliopsida</taxon>
        <taxon>Araceae</taxon>
        <taxon>Aroideae</taxon>
        <taxon>Colocasieae</taxon>
        <taxon>Colocasia</taxon>
    </lineage>
</organism>
<reference evidence="2" key="1">
    <citation type="submission" date="2017-07" db="EMBL/GenBank/DDBJ databases">
        <title>Taro Niue Genome Assembly and Annotation.</title>
        <authorList>
            <person name="Atibalentja N."/>
            <person name="Keating K."/>
            <person name="Fields C.J."/>
        </authorList>
    </citation>
    <scope>NUCLEOTIDE SEQUENCE</scope>
    <source>
        <strain evidence="2">Niue_2</strain>
        <tissue evidence="2">Leaf</tissue>
    </source>
</reference>
<protein>
    <submittedName>
        <fullName evidence="2">Uncharacterized protein</fullName>
    </submittedName>
</protein>
<gene>
    <name evidence="2" type="ORF">Taro_043904</name>
</gene>
<proteinExistence type="predicted"/>
<name>A0A843WT84_COLES</name>
<comment type="caution">
    <text evidence="2">The sequence shown here is derived from an EMBL/GenBank/DDBJ whole genome shotgun (WGS) entry which is preliminary data.</text>
</comment>
<evidence type="ECO:0000313" key="2">
    <source>
        <dbReference type="EMBL" id="MQM11006.1"/>
    </source>
</evidence>
<dbReference type="Proteomes" id="UP000652761">
    <property type="component" value="Unassembled WGS sequence"/>
</dbReference>
<dbReference type="EMBL" id="NMUH01004841">
    <property type="protein sequence ID" value="MQM11006.1"/>
    <property type="molecule type" value="Genomic_DNA"/>
</dbReference>
<dbReference type="AlphaFoldDB" id="A0A843WT84"/>